<evidence type="ECO:0000313" key="1">
    <source>
        <dbReference type="EMBL" id="WFG00303.1"/>
    </source>
</evidence>
<geneLocation type="plasmid" evidence="1 2">
    <name>pAC1520</name>
</geneLocation>
<dbReference type="Proteomes" id="UP001218423">
    <property type="component" value="Plasmid pAC1520"/>
</dbReference>
<sequence length="257" mass="27624">MRKILVASDLLVSSETPAHRVDHNFFSTSVQALTDFLGKAEELCAVPVMMGASFAKLKVNDAIQVAILLTRQPRPVVVCPEKSNPVLTALSDFSAIKLLVEAPIVYDDSLAFVLDEECSLAANGDLTFIVGFGSAACDLKLLRTPGVGENGLVVPPALRQAPGADNAPAFVFFDGADGIFRHIQAGYDHKDMLRDVDAGYDSVERQSKNSIFIDKLKARFSGDSPPALDLMTAIDEVVEEQSLPLGVAAYAKTLLMR</sequence>
<accession>A0AAJ5ZAW4</accession>
<name>A0AAJ5ZAW4_AERCA</name>
<dbReference type="AlphaFoldDB" id="A0AAJ5ZAW4"/>
<reference evidence="1" key="1">
    <citation type="submission" date="2023-03" db="EMBL/GenBank/DDBJ databases">
        <title>Aeromonas caviae strain AC1520.</title>
        <authorList>
            <person name="Xie T."/>
            <person name="Zhang Q."/>
            <person name="Deng J."/>
            <person name="Li X."/>
        </authorList>
    </citation>
    <scope>NUCLEOTIDE SEQUENCE</scope>
    <source>
        <strain evidence="1">AC1520</strain>
        <plasmid evidence="1">pAC1520</plasmid>
    </source>
</reference>
<organism evidence="1 2">
    <name type="scientific">Aeromonas caviae</name>
    <name type="common">Aeromonas punctata</name>
    <dbReference type="NCBI Taxonomy" id="648"/>
    <lineage>
        <taxon>Bacteria</taxon>
        <taxon>Pseudomonadati</taxon>
        <taxon>Pseudomonadota</taxon>
        <taxon>Gammaproteobacteria</taxon>
        <taxon>Aeromonadales</taxon>
        <taxon>Aeromonadaceae</taxon>
        <taxon>Aeromonas</taxon>
    </lineage>
</organism>
<evidence type="ECO:0000313" key="2">
    <source>
        <dbReference type="Proteomes" id="UP001218423"/>
    </source>
</evidence>
<protein>
    <submittedName>
        <fullName evidence="1">Uncharacterized protein</fullName>
    </submittedName>
</protein>
<gene>
    <name evidence="1" type="ORF">P5S46_21310</name>
</gene>
<proteinExistence type="predicted"/>
<keyword evidence="1" id="KW-0614">Plasmid</keyword>
<dbReference type="EMBL" id="CP120943">
    <property type="protein sequence ID" value="WFG00303.1"/>
    <property type="molecule type" value="Genomic_DNA"/>
</dbReference>
<dbReference type="RefSeq" id="WP_128342760.1">
    <property type="nucleotide sequence ID" value="NZ_CAWOMG010000077.1"/>
</dbReference>